<dbReference type="InterPro" id="IPR027558">
    <property type="entry name" value="Pre_pil_HX9DG_C"/>
</dbReference>
<evidence type="ECO:0000313" key="2">
    <source>
        <dbReference type="EMBL" id="MDG3004507.1"/>
    </source>
</evidence>
<dbReference type="InterPro" id="IPR011453">
    <property type="entry name" value="DUF1559"/>
</dbReference>
<dbReference type="NCBIfam" id="TIGR02532">
    <property type="entry name" value="IV_pilin_GFxxxE"/>
    <property type="match status" value="1"/>
</dbReference>
<dbReference type="InterPro" id="IPR012902">
    <property type="entry name" value="N_methyl_site"/>
</dbReference>
<organism evidence="2 3">
    <name type="scientific">Paludisphaera mucosa</name>
    <dbReference type="NCBI Taxonomy" id="3030827"/>
    <lineage>
        <taxon>Bacteria</taxon>
        <taxon>Pseudomonadati</taxon>
        <taxon>Planctomycetota</taxon>
        <taxon>Planctomycetia</taxon>
        <taxon>Isosphaerales</taxon>
        <taxon>Isosphaeraceae</taxon>
        <taxon>Paludisphaera</taxon>
    </lineage>
</organism>
<protein>
    <submittedName>
        <fullName evidence="2">DUF1559 domain-containing protein</fullName>
    </submittedName>
</protein>
<dbReference type="PROSITE" id="PS00409">
    <property type="entry name" value="PROKAR_NTER_METHYL"/>
    <property type="match status" value="1"/>
</dbReference>
<sequence length="314" mass="33728">MREIDRRGFTLIELLVVVAIIGLLIGLLLPAVQSAREAARRVNCLNNLKQLGLAIHGYHSVHETFPGLNTGRGFSFLVGLLPFLESSALYAAINMDIGPLEDPDSPNRTFVTLNLSILLCPSDDPSGKGLGCTSYAGCVGHGLQSTSPKNGVFNFRPATSLASVSDGAGQTVAFSEWVLGPTMIDKSTSHDRRAYTFNTEPFWGKGDYDRFVDACRRAEPGRAKFGSRSKGIGWMDVSEGKCLYNHDLVVNETTCQNANGVPNGAWTAGSYHPNGAQAVFADGHARFIRGAVELNVWRALSTRSGGEVTDAGSY</sequence>
<gene>
    <name evidence="2" type="ORF">PZE19_12040</name>
</gene>
<dbReference type="Gene3D" id="3.30.700.10">
    <property type="entry name" value="Glycoprotein, Type 4 Pilin"/>
    <property type="match status" value="1"/>
</dbReference>
<evidence type="ECO:0000259" key="1">
    <source>
        <dbReference type="Pfam" id="PF07596"/>
    </source>
</evidence>
<feature type="domain" description="DUF1559" evidence="1">
    <location>
        <begin position="33"/>
        <end position="292"/>
    </location>
</feature>
<accession>A0ABT6FA88</accession>
<dbReference type="NCBIfam" id="TIGR04294">
    <property type="entry name" value="pre_pil_HX9DG"/>
    <property type="match status" value="1"/>
</dbReference>
<dbReference type="Proteomes" id="UP001216907">
    <property type="component" value="Unassembled WGS sequence"/>
</dbReference>
<reference evidence="2 3" key="1">
    <citation type="submission" date="2023-03" db="EMBL/GenBank/DDBJ databases">
        <title>Paludisphaera mucosa sp. nov. a novel planctomycete from northern fen.</title>
        <authorList>
            <person name="Ivanova A."/>
        </authorList>
    </citation>
    <scope>NUCLEOTIDE SEQUENCE [LARGE SCALE GENOMIC DNA]</scope>
    <source>
        <strain evidence="2 3">Pla2</strain>
    </source>
</reference>
<dbReference type="InterPro" id="IPR045584">
    <property type="entry name" value="Pilin-like"/>
</dbReference>
<dbReference type="Pfam" id="PF07963">
    <property type="entry name" value="N_methyl"/>
    <property type="match status" value="1"/>
</dbReference>
<proteinExistence type="predicted"/>
<evidence type="ECO:0000313" key="3">
    <source>
        <dbReference type="Proteomes" id="UP001216907"/>
    </source>
</evidence>
<dbReference type="PANTHER" id="PTHR30093">
    <property type="entry name" value="GENERAL SECRETION PATHWAY PROTEIN G"/>
    <property type="match status" value="1"/>
</dbReference>
<dbReference type="RefSeq" id="WP_277860864.1">
    <property type="nucleotide sequence ID" value="NZ_JARRAG010000002.1"/>
</dbReference>
<keyword evidence="3" id="KW-1185">Reference proteome</keyword>
<dbReference type="EMBL" id="JARRAG010000002">
    <property type="protein sequence ID" value="MDG3004507.1"/>
    <property type="molecule type" value="Genomic_DNA"/>
</dbReference>
<dbReference type="Pfam" id="PF07596">
    <property type="entry name" value="SBP_bac_10"/>
    <property type="match status" value="1"/>
</dbReference>
<dbReference type="SUPFAM" id="SSF54523">
    <property type="entry name" value="Pili subunits"/>
    <property type="match status" value="1"/>
</dbReference>
<comment type="caution">
    <text evidence="2">The sequence shown here is derived from an EMBL/GenBank/DDBJ whole genome shotgun (WGS) entry which is preliminary data.</text>
</comment>
<dbReference type="PANTHER" id="PTHR30093:SF2">
    <property type="entry name" value="TYPE II SECRETION SYSTEM PROTEIN H"/>
    <property type="match status" value="1"/>
</dbReference>
<name>A0ABT6FA88_9BACT</name>